<proteinExistence type="predicted"/>
<comment type="caution">
    <text evidence="3">The sequence shown here is derived from an EMBL/GenBank/DDBJ whole genome shotgun (WGS) entry which is preliminary data.</text>
</comment>
<feature type="transmembrane region" description="Helical" evidence="1">
    <location>
        <begin position="295"/>
        <end position="316"/>
    </location>
</feature>
<keyword evidence="1" id="KW-1133">Transmembrane helix</keyword>
<feature type="transmembrane region" description="Helical" evidence="1">
    <location>
        <begin position="263"/>
        <end position="283"/>
    </location>
</feature>
<sequence length="545" mass="63228">MKKNGYAITSSLIVSALILFFLFKPAFQTPDSVLFSKHEDGLKNYFNFSYYLKYDDGIRHDGINYPYGDHLQYINSHPLYVQIVKFVDAKIYPVSSYGVFILNLTMVISLLLAIPFLFLILRKFALPRWYAALMAVILLFLSPQFQRIHGHFEMVYAFFIPMYWYFLIRWREGKKRWLWSLLLVAGGLVGGFTSAYYASFYAIFLFGVLFVELWNHKKNLKNYWRTGLSLFILAILPLLVVKGVVSATDWVSDRPNNPYGFDVYHAEFLSVFLPLVSPLKMIIGNVVDMDFEWEGRAYVGFPAALLAVSMFITAWFNLFSKKKVRFRIYRPSKQMEIYFYAAILILLFSMCIPFKYGFGFLLEIIPPVKQFRALGRFAFIFYYVFAIYAAWFIYRLYRYLKQKELPLSATLILIFSLSYWAIDAGTNTRLSTNGIFNTNDRLETSREKYLARFSEAGVNPDEFQAILFLPFSSTCGDKLLFENSMEAFGYAMQCAHHTGLPLVQSFSPRLSYTHALSSIQMLAHPAIQKTRLEDMNQKSLLLVSS</sequence>
<name>A0A831LMS6_9BACT</name>
<feature type="transmembrane region" description="Helical" evidence="1">
    <location>
        <begin position="180"/>
        <end position="210"/>
    </location>
</feature>
<feature type="transmembrane region" description="Helical" evidence="1">
    <location>
        <begin position="405"/>
        <end position="422"/>
    </location>
</feature>
<dbReference type="AlphaFoldDB" id="A0A831LMS6"/>
<gene>
    <name evidence="3" type="ORF">ENN90_13235</name>
</gene>
<dbReference type="Proteomes" id="UP000886047">
    <property type="component" value="Unassembled WGS sequence"/>
</dbReference>
<keyword evidence="1" id="KW-0812">Transmembrane</keyword>
<evidence type="ECO:0000256" key="1">
    <source>
        <dbReference type="SAM" id="Phobius"/>
    </source>
</evidence>
<feature type="transmembrane region" description="Helical" evidence="1">
    <location>
        <begin position="97"/>
        <end position="121"/>
    </location>
</feature>
<accession>A0A831LMS6</accession>
<dbReference type="EMBL" id="DSDK01000741">
    <property type="protein sequence ID" value="HDR52558.1"/>
    <property type="molecule type" value="Genomic_DNA"/>
</dbReference>
<feature type="transmembrane region" description="Helical" evidence="1">
    <location>
        <begin position="128"/>
        <end position="145"/>
    </location>
</feature>
<evidence type="ECO:0000313" key="3">
    <source>
        <dbReference type="EMBL" id="HDR52558.1"/>
    </source>
</evidence>
<reference evidence="3" key="1">
    <citation type="journal article" date="2020" name="mSystems">
        <title>Genome- and Community-Level Interaction Insights into Carbon Utilization and Element Cycling Functions of Hydrothermarchaeota in Hydrothermal Sediment.</title>
        <authorList>
            <person name="Zhou Z."/>
            <person name="Liu Y."/>
            <person name="Xu W."/>
            <person name="Pan J."/>
            <person name="Luo Z.H."/>
            <person name="Li M."/>
        </authorList>
    </citation>
    <scope>NUCLEOTIDE SEQUENCE [LARGE SCALE GENOMIC DNA]</scope>
    <source>
        <strain evidence="3">SpSt-1217</strain>
    </source>
</reference>
<keyword evidence="1" id="KW-0472">Membrane</keyword>
<feature type="non-terminal residue" evidence="3">
    <location>
        <position position="545"/>
    </location>
</feature>
<organism evidence="3">
    <name type="scientific">Mariniphaga anaerophila</name>
    <dbReference type="NCBI Taxonomy" id="1484053"/>
    <lineage>
        <taxon>Bacteria</taxon>
        <taxon>Pseudomonadati</taxon>
        <taxon>Bacteroidota</taxon>
        <taxon>Bacteroidia</taxon>
        <taxon>Marinilabiliales</taxon>
        <taxon>Prolixibacteraceae</taxon>
        <taxon>Mariniphaga</taxon>
    </lineage>
</organism>
<dbReference type="InterPro" id="IPR046278">
    <property type="entry name" value="DUF6311"/>
</dbReference>
<feature type="domain" description="DUF6311" evidence="2">
    <location>
        <begin position="13"/>
        <end position="403"/>
    </location>
</feature>
<protein>
    <recommendedName>
        <fullName evidence="2">DUF6311 domain-containing protein</fullName>
    </recommendedName>
</protein>
<evidence type="ECO:0000259" key="2">
    <source>
        <dbReference type="Pfam" id="PF19830"/>
    </source>
</evidence>
<feature type="transmembrane region" description="Helical" evidence="1">
    <location>
        <begin position="373"/>
        <end position="393"/>
    </location>
</feature>
<dbReference type="Pfam" id="PF19830">
    <property type="entry name" value="DUF6311"/>
    <property type="match status" value="1"/>
</dbReference>
<feature type="transmembrane region" description="Helical" evidence="1">
    <location>
        <begin position="151"/>
        <end position="168"/>
    </location>
</feature>
<feature type="transmembrane region" description="Helical" evidence="1">
    <location>
        <begin position="337"/>
        <end position="361"/>
    </location>
</feature>
<feature type="transmembrane region" description="Helical" evidence="1">
    <location>
        <begin position="230"/>
        <end position="251"/>
    </location>
</feature>